<dbReference type="EMBL" id="BMAC01000393">
    <property type="protein sequence ID" value="GFP95506.1"/>
    <property type="molecule type" value="Genomic_DNA"/>
</dbReference>
<dbReference type="SUPFAM" id="SSF64484">
    <property type="entry name" value="beta and beta-prime subunits of DNA dependent RNA-polymerase"/>
    <property type="match status" value="1"/>
</dbReference>
<dbReference type="AlphaFoldDB" id="A0A830C8N4"/>
<evidence type="ECO:0000313" key="9">
    <source>
        <dbReference type="Proteomes" id="UP000653305"/>
    </source>
</evidence>
<name>A0A830C8N4_9LAMI</name>
<accession>A0A830C8N4</accession>
<evidence type="ECO:0000259" key="7">
    <source>
        <dbReference type="Pfam" id="PF00562"/>
    </source>
</evidence>
<dbReference type="GO" id="GO:0000428">
    <property type="term" value="C:DNA-directed RNA polymerase complex"/>
    <property type="evidence" value="ECO:0007669"/>
    <property type="project" value="UniProtKB-KW"/>
</dbReference>
<protein>
    <recommendedName>
        <fullName evidence="2">DNA-directed RNA polymerase</fullName>
        <ecNumber evidence="2">2.7.7.6</ecNumber>
    </recommendedName>
</protein>
<organism evidence="8 9">
    <name type="scientific">Phtheirospermum japonicum</name>
    <dbReference type="NCBI Taxonomy" id="374723"/>
    <lineage>
        <taxon>Eukaryota</taxon>
        <taxon>Viridiplantae</taxon>
        <taxon>Streptophyta</taxon>
        <taxon>Embryophyta</taxon>
        <taxon>Tracheophyta</taxon>
        <taxon>Spermatophyta</taxon>
        <taxon>Magnoliopsida</taxon>
        <taxon>eudicotyledons</taxon>
        <taxon>Gunneridae</taxon>
        <taxon>Pentapetalae</taxon>
        <taxon>asterids</taxon>
        <taxon>lamiids</taxon>
        <taxon>Lamiales</taxon>
        <taxon>Orobanchaceae</taxon>
        <taxon>Orobanchaceae incertae sedis</taxon>
        <taxon>Phtheirospermum</taxon>
    </lineage>
</organism>
<dbReference type="InterPro" id="IPR015712">
    <property type="entry name" value="DNA-dir_RNA_pol_su2"/>
</dbReference>
<evidence type="ECO:0000313" key="8">
    <source>
        <dbReference type="EMBL" id="GFP95506.1"/>
    </source>
</evidence>
<comment type="caution">
    <text evidence="8">The sequence shown here is derived from an EMBL/GenBank/DDBJ whole genome shotgun (WGS) entry which is preliminary data.</text>
</comment>
<keyword evidence="3 8" id="KW-0240">DNA-directed RNA polymerase</keyword>
<keyword evidence="9" id="KW-1185">Reference proteome</keyword>
<evidence type="ECO:0000256" key="4">
    <source>
        <dbReference type="ARBA" id="ARBA00022679"/>
    </source>
</evidence>
<dbReference type="InterPro" id="IPR007120">
    <property type="entry name" value="DNA-dir_RNAP_su2_dom"/>
</dbReference>
<evidence type="ECO:0000256" key="5">
    <source>
        <dbReference type="ARBA" id="ARBA00022695"/>
    </source>
</evidence>
<dbReference type="EC" id="2.7.7.6" evidence="2"/>
<keyword evidence="5" id="KW-0548">Nucleotidyltransferase</keyword>
<evidence type="ECO:0000256" key="3">
    <source>
        <dbReference type="ARBA" id="ARBA00022478"/>
    </source>
</evidence>
<dbReference type="FunFam" id="2.40.50.150:FF:000002">
    <property type="entry name" value="DNA-directed RNA polymerase subunit beta"/>
    <property type="match status" value="1"/>
</dbReference>
<dbReference type="Gene3D" id="2.40.50.150">
    <property type="match status" value="1"/>
</dbReference>
<keyword evidence="6" id="KW-0804">Transcription</keyword>
<evidence type="ECO:0000256" key="1">
    <source>
        <dbReference type="ARBA" id="ARBA00006835"/>
    </source>
</evidence>
<sequence length="189" mass="21414">MGIYITNYQLRMDTLAYVLYYPQKPLVTTRAMEHLHFRQLPAGINAIVSITCYSGYNQEDSLIMKQSSIDRGFFCSLFFRSYRDEEKKIGTLVKEDFGRPNKESTLGMRHGSYDKLDDDGFAPPGTRVSGDDVIIGKTTSLPPEEAQGKSVRFTNKDHSTSLRHSETGIVDQVLLTTNADGLRFVKVWM</sequence>
<gene>
    <name evidence="8" type="ORF">PHJA_001694900</name>
</gene>
<dbReference type="GO" id="GO:0003899">
    <property type="term" value="F:DNA-directed RNA polymerase activity"/>
    <property type="evidence" value="ECO:0007669"/>
    <property type="project" value="UniProtKB-EC"/>
</dbReference>
<keyword evidence="4" id="KW-0808">Transferase</keyword>
<feature type="domain" description="DNA-directed RNA polymerase subunit 2 hybrid-binding" evidence="7">
    <location>
        <begin position="1"/>
        <end position="188"/>
    </location>
</feature>
<dbReference type="GO" id="GO:0006351">
    <property type="term" value="P:DNA-templated transcription"/>
    <property type="evidence" value="ECO:0007669"/>
    <property type="project" value="InterPro"/>
</dbReference>
<dbReference type="OrthoDB" id="10248617at2759"/>
<evidence type="ECO:0000256" key="2">
    <source>
        <dbReference type="ARBA" id="ARBA00012418"/>
    </source>
</evidence>
<evidence type="ECO:0000256" key="6">
    <source>
        <dbReference type="ARBA" id="ARBA00023163"/>
    </source>
</evidence>
<dbReference type="Pfam" id="PF00562">
    <property type="entry name" value="RNA_pol_Rpb2_6"/>
    <property type="match status" value="1"/>
</dbReference>
<dbReference type="GO" id="GO:0032549">
    <property type="term" value="F:ribonucleoside binding"/>
    <property type="evidence" value="ECO:0007669"/>
    <property type="project" value="InterPro"/>
</dbReference>
<dbReference type="Proteomes" id="UP000653305">
    <property type="component" value="Unassembled WGS sequence"/>
</dbReference>
<dbReference type="PANTHER" id="PTHR20856">
    <property type="entry name" value="DNA-DIRECTED RNA POLYMERASE I SUBUNIT 2"/>
    <property type="match status" value="1"/>
</dbReference>
<dbReference type="InterPro" id="IPR014724">
    <property type="entry name" value="RNA_pol_RPB2_OB-fold"/>
</dbReference>
<proteinExistence type="inferred from homology"/>
<comment type="similarity">
    <text evidence="1">Belongs to the RNA polymerase beta chain family.</text>
</comment>
<dbReference type="GO" id="GO:0003677">
    <property type="term" value="F:DNA binding"/>
    <property type="evidence" value="ECO:0007669"/>
    <property type="project" value="InterPro"/>
</dbReference>
<reference evidence="8" key="1">
    <citation type="submission" date="2020-07" db="EMBL/GenBank/DDBJ databases">
        <title>Ethylene signaling mediates host invasion by parasitic plants.</title>
        <authorList>
            <person name="Yoshida S."/>
        </authorList>
    </citation>
    <scope>NUCLEOTIDE SEQUENCE</scope>
    <source>
        <strain evidence="8">Okayama</strain>
    </source>
</reference>